<evidence type="ECO:0000256" key="14">
    <source>
        <dbReference type="ARBA" id="ARBA00022989"/>
    </source>
</evidence>
<evidence type="ECO:0000256" key="8">
    <source>
        <dbReference type="ARBA" id="ARBA00022729"/>
    </source>
</evidence>
<gene>
    <name evidence="23" type="ORF">KUF71_017760</name>
</gene>
<dbReference type="InterPro" id="IPR008271">
    <property type="entry name" value="Ser/Thr_kinase_AS"/>
</dbReference>
<evidence type="ECO:0000256" key="6">
    <source>
        <dbReference type="ARBA" id="ARBA00022679"/>
    </source>
</evidence>
<dbReference type="GO" id="GO:1990604">
    <property type="term" value="C:IRE1-TRAF2-ASK1 complex"/>
    <property type="evidence" value="ECO:0007669"/>
    <property type="project" value="TreeGrafter"/>
</dbReference>
<keyword evidence="6" id="KW-0808">Transferase</keyword>
<evidence type="ECO:0000256" key="15">
    <source>
        <dbReference type="ARBA" id="ARBA00023136"/>
    </source>
</evidence>
<evidence type="ECO:0000256" key="7">
    <source>
        <dbReference type="ARBA" id="ARBA00022692"/>
    </source>
</evidence>
<evidence type="ECO:0000256" key="11">
    <source>
        <dbReference type="ARBA" id="ARBA00022801"/>
    </source>
</evidence>
<evidence type="ECO:0000256" key="10">
    <source>
        <dbReference type="ARBA" id="ARBA00022777"/>
    </source>
</evidence>
<dbReference type="GO" id="GO:0080090">
    <property type="term" value="P:regulation of primary metabolic process"/>
    <property type="evidence" value="ECO:0007669"/>
    <property type="project" value="UniProtKB-ARBA"/>
</dbReference>
<reference evidence="23" key="1">
    <citation type="submission" date="2021-07" db="EMBL/GenBank/DDBJ databases">
        <authorList>
            <person name="Catto M.A."/>
            <person name="Jacobson A."/>
            <person name="Kennedy G."/>
            <person name="Labadie P."/>
            <person name="Hunt B.G."/>
            <person name="Srinivasan R."/>
        </authorList>
    </citation>
    <scope>NUCLEOTIDE SEQUENCE</scope>
    <source>
        <strain evidence="23">PL_HMW_Pooled</strain>
        <tissue evidence="23">Head</tissue>
    </source>
</reference>
<dbReference type="Gene3D" id="1.10.510.10">
    <property type="entry name" value="Transferase(Phosphotransferase) domain 1"/>
    <property type="match status" value="1"/>
</dbReference>
<keyword evidence="13" id="KW-0067">ATP-binding</keyword>
<keyword evidence="8 20" id="KW-0732">Signal</keyword>
<organism evidence="23 24">
    <name type="scientific">Frankliniella fusca</name>
    <dbReference type="NCBI Taxonomy" id="407009"/>
    <lineage>
        <taxon>Eukaryota</taxon>
        <taxon>Metazoa</taxon>
        <taxon>Ecdysozoa</taxon>
        <taxon>Arthropoda</taxon>
        <taxon>Hexapoda</taxon>
        <taxon>Insecta</taxon>
        <taxon>Pterygota</taxon>
        <taxon>Neoptera</taxon>
        <taxon>Paraneoptera</taxon>
        <taxon>Thysanoptera</taxon>
        <taxon>Terebrantia</taxon>
        <taxon>Thripoidea</taxon>
        <taxon>Thripidae</taxon>
        <taxon>Frankliniella</taxon>
    </lineage>
</organism>
<dbReference type="FunFam" id="3.30.200.20:FF:000077">
    <property type="entry name" value="Putative Serine/threonine-protein kinase/endoribonuclease IRE1"/>
    <property type="match status" value="1"/>
</dbReference>
<feature type="region of interest" description="Disordered" evidence="19">
    <location>
        <begin position="418"/>
        <end position="444"/>
    </location>
</feature>
<dbReference type="InterPro" id="IPR010513">
    <property type="entry name" value="KEN_dom"/>
</dbReference>
<reference evidence="23" key="2">
    <citation type="journal article" date="2023" name="BMC Genomics">
        <title>Pest status, molecular evolution, and epigenetic factors derived from the genome assembly of Frankliniella fusca, a thysanopteran phytovirus vector.</title>
        <authorList>
            <person name="Catto M.A."/>
            <person name="Labadie P.E."/>
            <person name="Jacobson A.L."/>
            <person name="Kennedy G.G."/>
            <person name="Srinivasan R."/>
            <person name="Hunt B.G."/>
        </authorList>
    </citation>
    <scope>NUCLEOTIDE SEQUENCE</scope>
    <source>
        <strain evidence="23">PL_HMW_Pooled</strain>
    </source>
</reference>
<dbReference type="PROSITE" id="PS00108">
    <property type="entry name" value="PROTEIN_KINASE_ST"/>
    <property type="match status" value="1"/>
</dbReference>
<dbReference type="Pfam" id="PF00069">
    <property type="entry name" value="Pkinase"/>
    <property type="match status" value="1"/>
</dbReference>
<dbReference type="Gene3D" id="1.20.1440.180">
    <property type="entry name" value="KEN domain"/>
    <property type="match status" value="1"/>
</dbReference>
<feature type="chain" id="PRO_5042065627" description="non-specific serine/threonine protein kinase" evidence="20">
    <location>
        <begin position="21"/>
        <end position="1065"/>
    </location>
</feature>
<dbReference type="CDD" id="cd09769">
    <property type="entry name" value="Luminal_IRE1"/>
    <property type="match status" value="1"/>
</dbReference>
<feature type="compositionally biased region" description="Basic and acidic residues" evidence="19">
    <location>
        <begin position="1052"/>
        <end position="1065"/>
    </location>
</feature>
<dbReference type="Pfam" id="PF06479">
    <property type="entry name" value="Ribonuc_2-5A"/>
    <property type="match status" value="1"/>
</dbReference>
<evidence type="ECO:0000256" key="1">
    <source>
        <dbReference type="ARBA" id="ARBA00001946"/>
    </source>
</evidence>
<feature type="compositionally biased region" description="Basic and acidic residues" evidence="19">
    <location>
        <begin position="1025"/>
        <end position="1039"/>
    </location>
</feature>
<keyword evidence="24" id="KW-1185">Reference proteome</keyword>
<dbReference type="PROSITE" id="PS50011">
    <property type="entry name" value="PROTEIN_KINASE_DOM"/>
    <property type="match status" value="1"/>
</dbReference>
<keyword evidence="14" id="KW-1133">Transmembrane helix</keyword>
<evidence type="ECO:0000256" key="20">
    <source>
        <dbReference type="SAM" id="SignalP"/>
    </source>
</evidence>
<feature type="compositionally biased region" description="Basic and acidic residues" evidence="19">
    <location>
        <begin position="997"/>
        <end position="1006"/>
    </location>
</feature>
<keyword evidence="15" id="KW-0472">Membrane</keyword>
<comment type="cofactor">
    <cofactor evidence="1">
        <name>Mg(2+)</name>
        <dbReference type="ChEBI" id="CHEBI:18420"/>
    </cofactor>
</comment>
<dbReference type="PANTHER" id="PTHR13954:SF6">
    <property type="entry name" value="NON-SPECIFIC SERINE_THREONINE PROTEIN KINASE"/>
    <property type="match status" value="1"/>
</dbReference>
<dbReference type="GO" id="GO:0004674">
    <property type="term" value="F:protein serine/threonine kinase activity"/>
    <property type="evidence" value="ECO:0007669"/>
    <property type="project" value="UniProtKB-KW"/>
</dbReference>
<evidence type="ECO:0000256" key="2">
    <source>
        <dbReference type="ARBA" id="ARBA00004115"/>
    </source>
</evidence>
<dbReference type="SUPFAM" id="SSF50998">
    <property type="entry name" value="Quinoprotein alcohol dehydrogenase-like"/>
    <property type="match status" value="1"/>
</dbReference>
<feature type="compositionally biased region" description="Low complexity" evidence="19">
    <location>
        <begin position="431"/>
        <end position="444"/>
    </location>
</feature>
<protein>
    <recommendedName>
        <fullName evidence="3">non-specific serine/threonine protein kinase</fullName>
        <ecNumber evidence="3">2.7.11.1</ecNumber>
    </recommendedName>
</protein>
<dbReference type="InterPro" id="IPR045133">
    <property type="entry name" value="IRE1/2-like"/>
</dbReference>
<dbReference type="PANTHER" id="PTHR13954">
    <property type="entry name" value="IRE1-RELATED"/>
    <property type="match status" value="1"/>
</dbReference>
<dbReference type="GO" id="GO:0004521">
    <property type="term" value="F:RNA endonuclease activity"/>
    <property type="evidence" value="ECO:0007669"/>
    <property type="project" value="InterPro"/>
</dbReference>
<comment type="subcellular location">
    <subcellularLocation>
        <location evidence="2">Endoplasmic reticulum membrane</location>
        <topology evidence="2">Single-pass type I membrane protein</topology>
    </subcellularLocation>
</comment>
<evidence type="ECO:0000256" key="19">
    <source>
        <dbReference type="SAM" id="MobiDB-lite"/>
    </source>
</evidence>
<keyword evidence="4" id="KW-0723">Serine/threonine-protein kinase</keyword>
<keyword evidence="11" id="KW-0378">Hydrolase</keyword>
<dbReference type="Gene3D" id="3.30.200.20">
    <property type="entry name" value="Phosphorylase Kinase, domain 1"/>
    <property type="match status" value="1"/>
</dbReference>
<comment type="caution">
    <text evidence="23">The sequence shown here is derived from an EMBL/GenBank/DDBJ whole genome shotgun (WGS) entry which is preliminary data.</text>
</comment>
<keyword evidence="7" id="KW-0812">Transmembrane</keyword>
<evidence type="ECO:0000313" key="24">
    <source>
        <dbReference type="Proteomes" id="UP001219518"/>
    </source>
</evidence>
<evidence type="ECO:0000256" key="5">
    <source>
        <dbReference type="ARBA" id="ARBA00022553"/>
    </source>
</evidence>
<dbReference type="InterPro" id="IPR011047">
    <property type="entry name" value="Quinoprotein_ADH-like_sf"/>
</dbReference>
<dbReference type="FunFam" id="1.20.1440.180:FF:000001">
    <property type="entry name" value="Serine/threonine-protein kinase/endoribonuclease IRE1"/>
    <property type="match status" value="1"/>
</dbReference>
<name>A0AAE1LRQ1_9NEOP</name>
<dbReference type="AlphaFoldDB" id="A0AAE1LRQ1"/>
<keyword evidence="5" id="KW-0597">Phosphoprotein</keyword>
<dbReference type="GO" id="GO:0006397">
    <property type="term" value="P:mRNA processing"/>
    <property type="evidence" value="ECO:0007669"/>
    <property type="project" value="InterPro"/>
</dbReference>
<dbReference type="InterPro" id="IPR015943">
    <property type="entry name" value="WD40/YVTN_repeat-like_dom_sf"/>
</dbReference>
<dbReference type="GO" id="GO:0005524">
    <property type="term" value="F:ATP binding"/>
    <property type="evidence" value="ECO:0007669"/>
    <property type="project" value="UniProtKB-KW"/>
</dbReference>
<dbReference type="SMART" id="SM00564">
    <property type="entry name" value="PQQ"/>
    <property type="match status" value="4"/>
</dbReference>
<keyword evidence="16" id="KW-0511">Multifunctional enzyme</keyword>
<dbReference type="InterPro" id="IPR018391">
    <property type="entry name" value="PQQ_b-propeller_rpt"/>
</dbReference>
<dbReference type="GO" id="GO:0070059">
    <property type="term" value="P:intrinsic apoptotic signaling pathway in response to endoplasmic reticulum stress"/>
    <property type="evidence" value="ECO:0007669"/>
    <property type="project" value="TreeGrafter"/>
</dbReference>
<feature type="domain" description="Protein kinase" evidence="21">
    <location>
        <begin position="545"/>
        <end position="809"/>
    </location>
</feature>
<keyword evidence="12" id="KW-0256">Endoplasmic reticulum</keyword>
<dbReference type="SMART" id="SM00220">
    <property type="entry name" value="S_TKc"/>
    <property type="match status" value="1"/>
</dbReference>
<evidence type="ECO:0000259" key="22">
    <source>
        <dbReference type="PROSITE" id="PS51392"/>
    </source>
</evidence>
<dbReference type="SMART" id="SM00580">
    <property type="entry name" value="PUG"/>
    <property type="match status" value="1"/>
</dbReference>
<sequence length="1065" mass="118633">MTSKLGTFFVTLLLCSQLDGKLSPVARSSTSLAREDQDNQLLLLSTLDGSLYAVDRHTGITQWQLKDEPAVKVPVDASKAVSPLFLPDPKDGSLYVYGGSEALKKLPFTIPQLVAQSPCRSSDGILYTGKKMDTWFTVDPKTGVKQPVLSSDGDHVCPLSESDQTNSLFIGRTEYNIIMLDSKKKERKWNVTFFDYSSNTMDSDLLSNYEMVHFMGSSSGRVITMDRRTHTHLWSGKYESPVIGVYILDSEGLISCPFTSVAEETLDALVVQLQSTAKSTWLDADQLKLKSTLYVGEHPHGLYALPSLVDQSVVTVKHINSPLLLEGPEEVSVSDSDDNSYRGPPVKGENPSSHGLNNLLPSTNAIDVAPSYPYAIILGHYQAPSYSDAILADSQKTNALIPLTKPILSFDWELDNETDDNGSSNKDNVGSNSKPNSRSSSNSSCWDEVVAGNFTSLLSSDCIQYAYSGLRMWVSQQENKSLKVAMALIIISMAALFCYVRGKMREIQSLSQGSRIGRVLESDSGLIPQPAEFIGGGTRVGKITFFTNEVLGKGCEGTFVYRGLFDGRNVAVKRLLPECFSLADREVALLRESDQHANVVRYFCTEQDHLFRYIALELAAATVADLVEGRISSTNGIPLTRLTTTDILRQAMLGLSHLHSLDIVHRDIKPQNVLLSVPNAHGEVRAMISDFGLCKKLQKGRMSFSRRSGIAGTDGWIAPEMLSGSGRTTCAVDIFSMGCVFYYVKTSGKHPFGDPLRRQANILSGDCRLNDLVGSQVDQLLTGSLVKSMLSWEPLERPPAEAILAHPLFWSKAKIMSFFQDVSDRVEKDDASTSSPLQALETDGARVVRGDWRVHICDEVAQDLRRYRNYRGLSVRDLLRALRNKKHHYRELSLEAQKSLGTIPDQFVMYWMDRFPRLLLHSWLSMQIVRHEPVFRPYYHILHTFSKSEIVIEADKDCETIVPPEGGNLNSVSWQVLKDKSSPKNKRKSLGANKKLGSKESPKRDTYPINHSNDDDGYVWRKRNVTNDKKMSPKQRTENWRNPNSFLSSSEKSSETTDHQTNDLN</sequence>
<evidence type="ECO:0000256" key="4">
    <source>
        <dbReference type="ARBA" id="ARBA00022527"/>
    </source>
</evidence>
<proteinExistence type="predicted"/>
<evidence type="ECO:0000256" key="12">
    <source>
        <dbReference type="ARBA" id="ARBA00022824"/>
    </source>
</evidence>
<feature type="domain" description="KEN" evidence="22">
    <location>
        <begin position="812"/>
        <end position="941"/>
    </location>
</feature>
<dbReference type="GO" id="GO:0036498">
    <property type="term" value="P:IRE1-mediated unfolded protein response"/>
    <property type="evidence" value="ECO:0007669"/>
    <property type="project" value="TreeGrafter"/>
</dbReference>
<evidence type="ECO:0000313" key="23">
    <source>
        <dbReference type="EMBL" id="KAK3929300.1"/>
    </source>
</evidence>
<comment type="catalytic activity">
    <reaction evidence="17">
        <text>L-threonyl-[protein] + ATP = O-phospho-L-threonyl-[protein] + ADP + H(+)</text>
        <dbReference type="Rhea" id="RHEA:46608"/>
        <dbReference type="Rhea" id="RHEA-COMP:11060"/>
        <dbReference type="Rhea" id="RHEA-COMP:11605"/>
        <dbReference type="ChEBI" id="CHEBI:15378"/>
        <dbReference type="ChEBI" id="CHEBI:30013"/>
        <dbReference type="ChEBI" id="CHEBI:30616"/>
        <dbReference type="ChEBI" id="CHEBI:61977"/>
        <dbReference type="ChEBI" id="CHEBI:456216"/>
        <dbReference type="EC" id="2.7.11.1"/>
    </reaction>
</comment>
<keyword evidence="9" id="KW-0547">Nucleotide-binding</keyword>
<dbReference type="EMBL" id="JAHWGI010001396">
    <property type="protein sequence ID" value="KAK3929300.1"/>
    <property type="molecule type" value="Genomic_DNA"/>
</dbReference>
<evidence type="ECO:0000256" key="13">
    <source>
        <dbReference type="ARBA" id="ARBA00022840"/>
    </source>
</evidence>
<evidence type="ECO:0000256" key="16">
    <source>
        <dbReference type="ARBA" id="ARBA00023268"/>
    </source>
</evidence>
<dbReference type="EC" id="2.7.11.1" evidence="3"/>
<dbReference type="SUPFAM" id="SSF56112">
    <property type="entry name" value="Protein kinase-like (PK-like)"/>
    <property type="match status" value="1"/>
</dbReference>
<dbReference type="InterPro" id="IPR038357">
    <property type="entry name" value="KEN_sf"/>
</dbReference>
<feature type="region of interest" description="Disordered" evidence="19">
    <location>
        <begin position="328"/>
        <end position="358"/>
    </location>
</feature>
<dbReference type="CDD" id="cd10422">
    <property type="entry name" value="RNase_Ire1"/>
    <property type="match status" value="1"/>
</dbReference>
<feature type="compositionally biased region" description="Polar residues" evidence="19">
    <location>
        <begin position="421"/>
        <end position="430"/>
    </location>
</feature>
<dbReference type="Gene3D" id="2.130.10.10">
    <property type="entry name" value="YVTN repeat-like/Quinoprotein amine dehydrogenase"/>
    <property type="match status" value="1"/>
</dbReference>
<feature type="signal peptide" evidence="20">
    <location>
        <begin position="1"/>
        <end position="20"/>
    </location>
</feature>
<dbReference type="InterPro" id="IPR000719">
    <property type="entry name" value="Prot_kinase_dom"/>
</dbReference>
<evidence type="ECO:0000256" key="3">
    <source>
        <dbReference type="ARBA" id="ARBA00012513"/>
    </source>
</evidence>
<evidence type="ECO:0000256" key="18">
    <source>
        <dbReference type="ARBA" id="ARBA00048679"/>
    </source>
</evidence>
<keyword evidence="10 23" id="KW-0418">Kinase</keyword>
<evidence type="ECO:0000256" key="17">
    <source>
        <dbReference type="ARBA" id="ARBA00047899"/>
    </source>
</evidence>
<comment type="catalytic activity">
    <reaction evidence="18">
        <text>L-seryl-[protein] + ATP = O-phospho-L-seryl-[protein] + ADP + H(+)</text>
        <dbReference type="Rhea" id="RHEA:17989"/>
        <dbReference type="Rhea" id="RHEA-COMP:9863"/>
        <dbReference type="Rhea" id="RHEA-COMP:11604"/>
        <dbReference type="ChEBI" id="CHEBI:15378"/>
        <dbReference type="ChEBI" id="CHEBI:29999"/>
        <dbReference type="ChEBI" id="CHEBI:30616"/>
        <dbReference type="ChEBI" id="CHEBI:83421"/>
        <dbReference type="ChEBI" id="CHEBI:456216"/>
        <dbReference type="EC" id="2.7.11.1"/>
    </reaction>
</comment>
<dbReference type="GO" id="GO:0016787">
    <property type="term" value="F:hydrolase activity"/>
    <property type="evidence" value="ECO:0007669"/>
    <property type="project" value="UniProtKB-KW"/>
</dbReference>
<dbReference type="GO" id="GO:0051082">
    <property type="term" value="F:unfolded protein binding"/>
    <property type="evidence" value="ECO:0007669"/>
    <property type="project" value="TreeGrafter"/>
</dbReference>
<evidence type="ECO:0000256" key="9">
    <source>
        <dbReference type="ARBA" id="ARBA00022741"/>
    </source>
</evidence>
<dbReference type="GO" id="GO:0010468">
    <property type="term" value="P:regulation of gene expression"/>
    <property type="evidence" value="ECO:0007669"/>
    <property type="project" value="UniProtKB-ARBA"/>
</dbReference>
<feature type="region of interest" description="Disordered" evidence="19">
    <location>
        <begin position="976"/>
        <end position="1065"/>
    </location>
</feature>
<dbReference type="Proteomes" id="UP001219518">
    <property type="component" value="Unassembled WGS sequence"/>
</dbReference>
<dbReference type="CDD" id="cd13982">
    <property type="entry name" value="STKc_IRE1"/>
    <property type="match status" value="1"/>
</dbReference>
<evidence type="ECO:0000259" key="21">
    <source>
        <dbReference type="PROSITE" id="PS50011"/>
    </source>
</evidence>
<dbReference type="PROSITE" id="PS51392">
    <property type="entry name" value="KEN"/>
    <property type="match status" value="1"/>
</dbReference>
<accession>A0AAE1LRQ1</accession>
<dbReference type="InterPro" id="IPR011009">
    <property type="entry name" value="Kinase-like_dom_sf"/>
</dbReference>